<dbReference type="PANTHER" id="PTHR14454:SF11">
    <property type="entry name" value="SERRANO, ISOFORM F"/>
    <property type="match status" value="1"/>
</dbReference>
<dbReference type="InterPro" id="IPR025946">
    <property type="entry name" value="CABIT_dom"/>
</dbReference>
<dbReference type="PANTHER" id="PTHR14454">
    <property type="entry name" value="GRB2-ASSOCIATED AND REGULATOR OF MAPK PROTEIN FAMILY MEMBER"/>
    <property type="match status" value="1"/>
</dbReference>
<evidence type="ECO:0000259" key="4">
    <source>
        <dbReference type="Pfam" id="PF12736"/>
    </source>
</evidence>
<dbReference type="EMBL" id="CP111024">
    <property type="protein sequence ID" value="WAR23020.1"/>
    <property type="molecule type" value="Genomic_DNA"/>
</dbReference>
<feature type="compositionally biased region" description="Basic and acidic residues" evidence="3">
    <location>
        <begin position="523"/>
        <end position="552"/>
    </location>
</feature>
<comment type="similarity">
    <text evidence="1">Belongs to the GAREM family.</text>
</comment>
<protein>
    <submittedName>
        <fullName evidence="5">GARE1-like protein</fullName>
    </submittedName>
</protein>
<feature type="compositionally biased region" description="Polar residues" evidence="3">
    <location>
        <begin position="446"/>
        <end position="458"/>
    </location>
</feature>
<evidence type="ECO:0000256" key="3">
    <source>
        <dbReference type="SAM" id="MobiDB-lite"/>
    </source>
</evidence>
<dbReference type="Gene3D" id="1.10.150.50">
    <property type="entry name" value="Transcription Factor, Ets-1"/>
    <property type="match status" value="1"/>
</dbReference>
<gene>
    <name evidence="5" type="ORF">MAR_036689</name>
</gene>
<feature type="region of interest" description="Disordered" evidence="3">
    <location>
        <begin position="1"/>
        <end position="36"/>
    </location>
</feature>
<reference evidence="5" key="1">
    <citation type="submission" date="2022-11" db="EMBL/GenBank/DDBJ databases">
        <title>Centuries of genome instability and evolution in soft-shell clam transmissible cancer (bioRxiv).</title>
        <authorList>
            <person name="Hart S.F.M."/>
            <person name="Yonemitsu M.A."/>
            <person name="Giersch R.M."/>
            <person name="Beal B.F."/>
            <person name="Arriagada G."/>
            <person name="Davis B.W."/>
            <person name="Ostrander E.A."/>
            <person name="Goff S.P."/>
            <person name="Metzger M.J."/>
        </authorList>
    </citation>
    <scope>NUCLEOTIDE SEQUENCE</scope>
    <source>
        <strain evidence="5">MELC-2E11</strain>
        <tissue evidence="5">Siphon/mantle</tissue>
    </source>
</reference>
<dbReference type="InterPro" id="IPR052281">
    <property type="entry name" value="GAREM"/>
</dbReference>
<dbReference type="Proteomes" id="UP001164746">
    <property type="component" value="Chromosome 13"/>
</dbReference>
<evidence type="ECO:0000256" key="1">
    <source>
        <dbReference type="ARBA" id="ARBA00006392"/>
    </source>
</evidence>
<accession>A0ABY7FLC2</accession>
<feature type="compositionally biased region" description="Basic and acidic residues" evidence="3">
    <location>
        <begin position="431"/>
        <end position="443"/>
    </location>
</feature>
<feature type="region of interest" description="Disordered" evidence="3">
    <location>
        <begin position="428"/>
        <end position="589"/>
    </location>
</feature>
<proteinExistence type="inferred from homology"/>
<sequence length="882" mass="99388">MNTGQIFTYGRTGGDGSSTGNGASSFTNGDTQSWEEKSRSLRDIITRGKYPCLVKVKGSVIRKYMPQKSPGSSPTNPGAGLTGNPTNDDEILHVIELRRHKMVVATRLQWERRTNEYTRTDKHVDINVAQKGWFEVLPDNGQPVEYFDTINAIVGLRPKQFLVRTSIVGYELSMENGVNSWVPWEIRPGEVLTTGIVHMDQKRTKKKTLFKRIFSSNKNSGKKEQDLKYLQCFDADNREIMVPLIMTGVFSPVGDQSNTNFDAVYNLHDLISAFNLPIKVQLIHSDAQANNHVPSGVLLLERLKDSETVLVARHPYVEHVSETFQLPVDQDIQVTKERKKRQKSLTTVSNSDPLIDNANDIVDAPEIVLPIRIKESKKSKGSAILEKLSVRSKSRKERASLKALQEEGIFSSRLSKSDLTFEDFYANGESDDAKSKPSDETIVKDSVQSPAAGVSQSKQELDIENGYSVSTKRSAMQDRDLPPIPSKTKSPTKRTQYTKENDYEELPLAPRPPHLYLSQGTSENHDHDDGYMTPARFRELNEESKGDYDNVVKRKPPTAPKPDYARISRARKAKSDYASPPSRSNCDNNDTVQNIEHLFDYALAEGADETPVTSSPYGKRQLPNTPGSYQRSIPRRGSHDNRVFHDDFEIGAKSLSGFAKLKSRSQKNLNMETNATIRSHNVRKMRTAMDVFGNSDSLRDLRQPLQLDGNDQPVEPMYGRVVDSDRIKSYVYAQQNPYGRLGNHYVESEPGFRRYSRANSNAALSDSFPKHGDDSAISINSRGEYGLLPGESDYSYSEYSEWHDDGWIPPDDISTLSVLEVSKSLRYIGMKDRVVIRFSREQIDGNMLQTLDVKLLKEGFPELNALDVKKILDFVSGWRPKK</sequence>
<feature type="region of interest" description="Disordered" evidence="3">
    <location>
        <begin position="608"/>
        <end position="639"/>
    </location>
</feature>
<evidence type="ECO:0000313" key="5">
    <source>
        <dbReference type="EMBL" id="WAR23020.1"/>
    </source>
</evidence>
<keyword evidence="6" id="KW-1185">Reference proteome</keyword>
<evidence type="ECO:0000313" key="6">
    <source>
        <dbReference type="Proteomes" id="UP001164746"/>
    </source>
</evidence>
<feature type="domain" description="CABIT" evidence="4">
    <location>
        <begin position="89"/>
        <end position="343"/>
    </location>
</feature>
<evidence type="ECO:0000256" key="2">
    <source>
        <dbReference type="ARBA" id="ARBA00022553"/>
    </source>
</evidence>
<name>A0ABY7FLC2_MYAAR</name>
<organism evidence="5 6">
    <name type="scientific">Mya arenaria</name>
    <name type="common">Soft-shell clam</name>
    <dbReference type="NCBI Taxonomy" id="6604"/>
    <lineage>
        <taxon>Eukaryota</taxon>
        <taxon>Metazoa</taxon>
        <taxon>Spiralia</taxon>
        <taxon>Lophotrochozoa</taxon>
        <taxon>Mollusca</taxon>
        <taxon>Bivalvia</taxon>
        <taxon>Autobranchia</taxon>
        <taxon>Heteroconchia</taxon>
        <taxon>Euheterodonta</taxon>
        <taxon>Imparidentia</taxon>
        <taxon>Neoheterodontei</taxon>
        <taxon>Myida</taxon>
        <taxon>Myoidea</taxon>
        <taxon>Myidae</taxon>
        <taxon>Mya</taxon>
    </lineage>
</organism>
<feature type="compositionally biased region" description="Polar residues" evidence="3">
    <location>
        <begin position="611"/>
        <end position="631"/>
    </location>
</feature>
<dbReference type="InterPro" id="IPR013761">
    <property type="entry name" value="SAM/pointed_sf"/>
</dbReference>
<feature type="compositionally biased region" description="Polar residues" evidence="3">
    <location>
        <begin position="20"/>
        <end position="32"/>
    </location>
</feature>
<keyword evidence="2" id="KW-0597">Phosphoprotein</keyword>
<dbReference type="SUPFAM" id="SSF47769">
    <property type="entry name" value="SAM/Pointed domain"/>
    <property type="match status" value="1"/>
</dbReference>
<dbReference type="Pfam" id="PF12736">
    <property type="entry name" value="CABIT"/>
    <property type="match status" value="1"/>
</dbReference>
<feature type="region of interest" description="Disordered" evidence="3">
    <location>
        <begin position="64"/>
        <end position="87"/>
    </location>
</feature>